<keyword evidence="2" id="KW-0732">Signal</keyword>
<feature type="repeat" description="TPR" evidence="1">
    <location>
        <begin position="149"/>
        <end position="182"/>
    </location>
</feature>
<dbReference type="Pfam" id="PF13432">
    <property type="entry name" value="TPR_16"/>
    <property type="match status" value="1"/>
</dbReference>
<keyword evidence="1" id="KW-0802">TPR repeat</keyword>
<dbReference type="InterPro" id="IPR019734">
    <property type="entry name" value="TPR_rpt"/>
</dbReference>
<dbReference type="KEGG" id="bmei:Spa11_30480"/>
<organism evidence="3 4">
    <name type="scientific">Botrimarina mediterranea</name>
    <dbReference type="NCBI Taxonomy" id="2528022"/>
    <lineage>
        <taxon>Bacteria</taxon>
        <taxon>Pseudomonadati</taxon>
        <taxon>Planctomycetota</taxon>
        <taxon>Planctomycetia</taxon>
        <taxon>Pirellulales</taxon>
        <taxon>Lacipirellulaceae</taxon>
        <taxon>Botrimarina</taxon>
    </lineage>
</organism>
<evidence type="ECO:0000313" key="4">
    <source>
        <dbReference type="Proteomes" id="UP000316426"/>
    </source>
</evidence>
<feature type="chain" id="PRO_5021838214" evidence="2">
    <location>
        <begin position="37"/>
        <end position="305"/>
    </location>
</feature>
<dbReference type="InterPro" id="IPR011990">
    <property type="entry name" value="TPR-like_helical_dom_sf"/>
</dbReference>
<evidence type="ECO:0000313" key="3">
    <source>
        <dbReference type="EMBL" id="QDV74839.1"/>
    </source>
</evidence>
<dbReference type="Pfam" id="PF13429">
    <property type="entry name" value="TPR_15"/>
    <property type="match status" value="1"/>
</dbReference>
<dbReference type="Proteomes" id="UP000316426">
    <property type="component" value="Chromosome"/>
</dbReference>
<dbReference type="SUPFAM" id="SSF48452">
    <property type="entry name" value="TPR-like"/>
    <property type="match status" value="2"/>
</dbReference>
<accession>A0A518KAM3</accession>
<dbReference type="PANTHER" id="PTHR12558:SF13">
    <property type="entry name" value="CELL DIVISION CYCLE PROTEIN 27 HOMOLOG"/>
    <property type="match status" value="1"/>
</dbReference>
<dbReference type="RefSeq" id="WP_145113593.1">
    <property type="nucleotide sequence ID" value="NZ_CP036349.1"/>
</dbReference>
<dbReference type="PROSITE" id="PS50005">
    <property type="entry name" value="TPR"/>
    <property type="match status" value="1"/>
</dbReference>
<gene>
    <name evidence="3" type="ORF">Spa11_30480</name>
</gene>
<feature type="signal peptide" evidence="2">
    <location>
        <begin position="1"/>
        <end position="36"/>
    </location>
</feature>
<dbReference type="EMBL" id="CP036349">
    <property type="protein sequence ID" value="QDV74839.1"/>
    <property type="molecule type" value="Genomic_DNA"/>
</dbReference>
<reference evidence="3 4" key="1">
    <citation type="submission" date="2019-02" db="EMBL/GenBank/DDBJ databases">
        <title>Deep-cultivation of Planctomycetes and their phenomic and genomic characterization uncovers novel biology.</title>
        <authorList>
            <person name="Wiegand S."/>
            <person name="Jogler M."/>
            <person name="Boedeker C."/>
            <person name="Pinto D."/>
            <person name="Vollmers J."/>
            <person name="Rivas-Marin E."/>
            <person name="Kohn T."/>
            <person name="Peeters S.H."/>
            <person name="Heuer A."/>
            <person name="Rast P."/>
            <person name="Oberbeckmann S."/>
            <person name="Bunk B."/>
            <person name="Jeske O."/>
            <person name="Meyerdierks A."/>
            <person name="Storesund J.E."/>
            <person name="Kallscheuer N."/>
            <person name="Luecker S."/>
            <person name="Lage O.M."/>
            <person name="Pohl T."/>
            <person name="Merkel B.J."/>
            <person name="Hornburger P."/>
            <person name="Mueller R.-W."/>
            <person name="Bruemmer F."/>
            <person name="Labrenz M."/>
            <person name="Spormann A.M."/>
            <person name="Op den Camp H."/>
            <person name="Overmann J."/>
            <person name="Amann R."/>
            <person name="Jetten M.S.M."/>
            <person name="Mascher T."/>
            <person name="Medema M.H."/>
            <person name="Devos D.P."/>
            <person name="Kaster A.-K."/>
            <person name="Ovreas L."/>
            <person name="Rohde M."/>
            <person name="Galperin M.Y."/>
            <person name="Jogler C."/>
        </authorList>
    </citation>
    <scope>NUCLEOTIDE SEQUENCE [LARGE SCALE GENOMIC DNA]</scope>
    <source>
        <strain evidence="3 4">Spa11</strain>
    </source>
</reference>
<evidence type="ECO:0000256" key="1">
    <source>
        <dbReference type="PROSITE-ProRule" id="PRU00339"/>
    </source>
</evidence>
<protein>
    <submittedName>
        <fullName evidence="3">Cellulose synthase subunit BcsC</fullName>
    </submittedName>
</protein>
<dbReference type="Gene3D" id="1.25.40.10">
    <property type="entry name" value="Tetratricopeptide repeat domain"/>
    <property type="match status" value="1"/>
</dbReference>
<proteinExistence type="predicted"/>
<dbReference type="AlphaFoldDB" id="A0A518KAM3"/>
<keyword evidence="4" id="KW-1185">Reference proteome</keyword>
<sequence precursor="true">MALNSRRPPLFRSTNCRRLCLLLVGLAMLPGCRALARRQAPDVVGQAKQMWRRGVAALDAGKAGEAESWLRKAAAATPKDAATQHQLAEALWQTGKHDEALTCVEEACRYAPTNIEAAIRAGEMRLANGDAGQAVAWGERAIEIDSRHAAAWALRGRSNEKLGKTDLALADYQQALRYAPTDAELLTDVAELYRDRGDHRRCLTTLHQLLDAYPPGQEPAEALAMTGETYQALGRSRDATETLLLAAERAPADANLYCRLAEAQAACGQNGRAVVEAQRALSVDSSHQGSRQLLARLQPGDATLR</sequence>
<evidence type="ECO:0000256" key="2">
    <source>
        <dbReference type="SAM" id="SignalP"/>
    </source>
</evidence>
<name>A0A518KAM3_9BACT</name>
<dbReference type="SMART" id="SM00028">
    <property type="entry name" value="TPR"/>
    <property type="match status" value="7"/>
</dbReference>
<dbReference type="PANTHER" id="PTHR12558">
    <property type="entry name" value="CELL DIVISION CYCLE 16,23,27"/>
    <property type="match status" value="1"/>
</dbReference>